<dbReference type="AlphaFoldDB" id="A0A9P0IB44"/>
<evidence type="ECO:0000313" key="2">
    <source>
        <dbReference type="Proteomes" id="UP001153321"/>
    </source>
</evidence>
<gene>
    <name evidence="1" type="ORF">SPLIT_LOCUS9688</name>
</gene>
<proteinExistence type="predicted"/>
<dbReference type="Proteomes" id="UP001153321">
    <property type="component" value="Chromosome 4"/>
</dbReference>
<evidence type="ECO:0000313" key="1">
    <source>
        <dbReference type="EMBL" id="CAH1644334.1"/>
    </source>
</evidence>
<accession>A0A9P0IB44</accession>
<sequence length="176" mass="20350">MQTISVQQPINLKVVRFELDFSDLVNENPSPVRRKSKKIKVPKINNKKQSAIPPPPLLKNTSQKPGVKDLVEDLLDQLYSKQRDWSGIDCSQSTSASFTSCQSNCGEKTEAIERSYLEALEINELWEQKVEWEERLQATGERLAKCVRIRDRLRRQQNRICAAFTVLLRHISKFTH</sequence>
<reference evidence="1" key="1">
    <citation type="submission" date="2022-02" db="EMBL/GenBank/DDBJ databases">
        <authorList>
            <person name="King R."/>
        </authorList>
    </citation>
    <scope>NUCLEOTIDE SEQUENCE</scope>
</reference>
<name>A0A9P0IB44_SPOLI</name>
<protein>
    <submittedName>
        <fullName evidence="1">Uncharacterized protein</fullName>
    </submittedName>
</protein>
<keyword evidence="2" id="KW-1185">Reference proteome</keyword>
<dbReference type="EMBL" id="LR824535">
    <property type="protein sequence ID" value="CAH1644334.1"/>
    <property type="molecule type" value="Genomic_DNA"/>
</dbReference>
<organism evidence="1 2">
    <name type="scientific">Spodoptera littoralis</name>
    <name type="common">Egyptian cotton leafworm</name>
    <dbReference type="NCBI Taxonomy" id="7109"/>
    <lineage>
        <taxon>Eukaryota</taxon>
        <taxon>Metazoa</taxon>
        <taxon>Ecdysozoa</taxon>
        <taxon>Arthropoda</taxon>
        <taxon>Hexapoda</taxon>
        <taxon>Insecta</taxon>
        <taxon>Pterygota</taxon>
        <taxon>Neoptera</taxon>
        <taxon>Endopterygota</taxon>
        <taxon>Lepidoptera</taxon>
        <taxon>Glossata</taxon>
        <taxon>Ditrysia</taxon>
        <taxon>Noctuoidea</taxon>
        <taxon>Noctuidae</taxon>
        <taxon>Amphipyrinae</taxon>
        <taxon>Spodoptera</taxon>
    </lineage>
</organism>